<evidence type="ECO:0000256" key="6">
    <source>
        <dbReference type="ARBA" id="ARBA00022490"/>
    </source>
</evidence>
<dbReference type="EMBL" id="AMQM01005978">
    <property type="status" value="NOT_ANNOTATED_CDS"/>
    <property type="molecule type" value="Genomic_DNA"/>
</dbReference>
<dbReference type="RefSeq" id="XP_009023727.1">
    <property type="nucleotide sequence ID" value="XM_009025479.1"/>
</dbReference>
<evidence type="ECO:0000256" key="1">
    <source>
        <dbReference type="ARBA" id="ARBA00004202"/>
    </source>
</evidence>
<evidence type="ECO:0000256" key="2">
    <source>
        <dbReference type="ARBA" id="ARBA00004496"/>
    </source>
</evidence>
<dbReference type="HOGENOM" id="CLU_2099503_0_0_1"/>
<sequence length="116" mass="12956">MEMKNDHSNSESLKENAGDLFLPCNIPEAPKQIGESSGKPSKGMAKYTPGPAGLAQEAATQATSEIGRAKMAAIERGEKLGELEERTERMKMEAEMFSQSAHQLKMKYKEKKWYQF</sequence>
<dbReference type="EMBL" id="KB097222">
    <property type="protein sequence ID" value="ESN98025.1"/>
    <property type="molecule type" value="Genomic_DNA"/>
</dbReference>
<dbReference type="CTD" id="20206148"/>
<comment type="similarity">
    <text evidence="3">Belongs to the WD repeat L(2)GL family.</text>
</comment>
<comment type="subcellular location">
    <subcellularLocation>
        <location evidence="1">Cell membrane</location>
        <topology evidence="1">Peripheral membrane protein</topology>
    </subcellularLocation>
    <subcellularLocation>
        <location evidence="2">Cytoplasm</location>
    </subcellularLocation>
</comment>
<evidence type="ECO:0000256" key="12">
    <source>
        <dbReference type="PROSITE-ProRule" id="PRU00290"/>
    </source>
</evidence>
<evidence type="ECO:0000256" key="9">
    <source>
        <dbReference type="ARBA" id="ARBA00022927"/>
    </source>
</evidence>
<dbReference type="SUPFAM" id="SSF58038">
    <property type="entry name" value="SNARE fusion complex"/>
    <property type="match status" value="1"/>
</dbReference>
<accession>T1FBE9</accession>
<dbReference type="eggNOG" id="KOG1983">
    <property type="taxonomic scope" value="Eukaryota"/>
</dbReference>
<dbReference type="Gene3D" id="1.20.5.110">
    <property type="match status" value="1"/>
</dbReference>
<dbReference type="InterPro" id="IPR042855">
    <property type="entry name" value="V_SNARE_CC"/>
</dbReference>
<dbReference type="Pfam" id="PF00957">
    <property type="entry name" value="Synaptobrevin"/>
    <property type="match status" value="1"/>
</dbReference>
<dbReference type="EnsemblMetazoa" id="HelroT177252">
    <property type="protein sequence ID" value="HelroP177252"/>
    <property type="gene ID" value="HelroG177252"/>
</dbReference>
<keyword evidence="7" id="KW-0853">WD repeat</keyword>
<reference evidence="15 17" key="2">
    <citation type="journal article" date="2013" name="Nature">
        <title>Insights into bilaterian evolution from three spiralian genomes.</title>
        <authorList>
            <person name="Simakov O."/>
            <person name="Marletaz F."/>
            <person name="Cho S.J."/>
            <person name="Edsinger-Gonzales E."/>
            <person name="Havlak P."/>
            <person name="Hellsten U."/>
            <person name="Kuo D.H."/>
            <person name="Larsson T."/>
            <person name="Lv J."/>
            <person name="Arendt D."/>
            <person name="Savage R."/>
            <person name="Osoegawa K."/>
            <person name="de Jong P."/>
            <person name="Grimwood J."/>
            <person name="Chapman J.A."/>
            <person name="Shapiro H."/>
            <person name="Aerts A."/>
            <person name="Otillar R.P."/>
            <person name="Terry A.Y."/>
            <person name="Boore J.L."/>
            <person name="Grigoriev I.V."/>
            <person name="Lindberg D.R."/>
            <person name="Seaver E.C."/>
            <person name="Weisblat D.A."/>
            <person name="Putnam N.H."/>
            <person name="Rokhsar D.S."/>
        </authorList>
    </citation>
    <scope>NUCLEOTIDE SEQUENCE</scope>
</reference>
<dbReference type="KEGG" id="hro:HELRODRAFT_177252"/>
<evidence type="ECO:0000256" key="3">
    <source>
        <dbReference type="ARBA" id="ARBA00008070"/>
    </source>
</evidence>
<dbReference type="GeneID" id="20206148"/>
<feature type="region of interest" description="Disordered" evidence="13">
    <location>
        <begin position="1"/>
        <end position="63"/>
    </location>
</feature>
<dbReference type="Proteomes" id="UP000015101">
    <property type="component" value="Unassembled WGS sequence"/>
</dbReference>
<keyword evidence="4" id="KW-0813">Transport</keyword>
<keyword evidence="6" id="KW-0963">Cytoplasm</keyword>
<dbReference type="GO" id="GO:0005737">
    <property type="term" value="C:cytoplasm"/>
    <property type="evidence" value="ECO:0007669"/>
    <property type="project" value="UniProtKB-SubCell"/>
</dbReference>
<evidence type="ECO:0000256" key="11">
    <source>
        <dbReference type="ARBA" id="ARBA00023136"/>
    </source>
</evidence>
<dbReference type="GO" id="GO:0005886">
    <property type="term" value="C:plasma membrane"/>
    <property type="evidence" value="ECO:0007669"/>
    <property type="project" value="UniProtKB-SubCell"/>
</dbReference>
<dbReference type="CDD" id="cd15873">
    <property type="entry name" value="R-SNARE_STXBP5_6"/>
    <property type="match status" value="1"/>
</dbReference>
<keyword evidence="10 12" id="KW-0175">Coiled coil</keyword>
<evidence type="ECO:0000313" key="15">
    <source>
        <dbReference type="EMBL" id="ESN98025.1"/>
    </source>
</evidence>
<evidence type="ECO:0000256" key="8">
    <source>
        <dbReference type="ARBA" id="ARBA00022737"/>
    </source>
</evidence>
<reference evidence="16" key="3">
    <citation type="submission" date="2015-06" db="UniProtKB">
        <authorList>
            <consortium name="EnsemblMetazoa"/>
        </authorList>
    </citation>
    <scope>IDENTIFICATION</scope>
</reference>
<name>T1FBE9_HELRO</name>
<dbReference type="PROSITE" id="PS50892">
    <property type="entry name" value="V_SNARE"/>
    <property type="match status" value="1"/>
</dbReference>
<evidence type="ECO:0000256" key="4">
    <source>
        <dbReference type="ARBA" id="ARBA00022448"/>
    </source>
</evidence>
<dbReference type="InParanoid" id="T1FBE9"/>
<keyword evidence="17" id="KW-1185">Reference proteome</keyword>
<organism evidence="16 17">
    <name type="scientific">Helobdella robusta</name>
    <name type="common">Californian leech</name>
    <dbReference type="NCBI Taxonomy" id="6412"/>
    <lineage>
        <taxon>Eukaryota</taxon>
        <taxon>Metazoa</taxon>
        <taxon>Spiralia</taxon>
        <taxon>Lophotrochozoa</taxon>
        <taxon>Annelida</taxon>
        <taxon>Clitellata</taxon>
        <taxon>Hirudinea</taxon>
        <taxon>Rhynchobdellida</taxon>
        <taxon>Glossiphoniidae</taxon>
        <taxon>Helobdella</taxon>
    </lineage>
</organism>
<gene>
    <name evidence="16" type="primary">20206148</name>
    <name evidence="15" type="ORF">HELRODRAFT_177252</name>
</gene>
<evidence type="ECO:0000256" key="7">
    <source>
        <dbReference type="ARBA" id="ARBA00022574"/>
    </source>
</evidence>
<reference evidence="17" key="1">
    <citation type="submission" date="2012-12" db="EMBL/GenBank/DDBJ databases">
        <authorList>
            <person name="Hellsten U."/>
            <person name="Grimwood J."/>
            <person name="Chapman J.A."/>
            <person name="Shapiro H."/>
            <person name="Aerts A."/>
            <person name="Otillar R.P."/>
            <person name="Terry A.Y."/>
            <person name="Boore J.L."/>
            <person name="Simakov O."/>
            <person name="Marletaz F."/>
            <person name="Cho S.-J."/>
            <person name="Edsinger-Gonzales E."/>
            <person name="Havlak P."/>
            <person name="Kuo D.-H."/>
            <person name="Larsson T."/>
            <person name="Lv J."/>
            <person name="Arendt D."/>
            <person name="Savage R."/>
            <person name="Osoegawa K."/>
            <person name="de Jong P."/>
            <person name="Lindberg D.R."/>
            <person name="Seaver E.C."/>
            <person name="Weisblat D.A."/>
            <person name="Putnam N.H."/>
            <person name="Grigoriev I.V."/>
            <person name="Rokhsar D.S."/>
        </authorList>
    </citation>
    <scope>NUCLEOTIDE SEQUENCE</scope>
</reference>
<evidence type="ECO:0000256" key="13">
    <source>
        <dbReference type="SAM" id="MobiDB-lite"/>
    </source>
</evidence>
<dbReference type="GO" id="GO:0015031">
    <property type="term" value="P:protein transport"/>
    <property type="evidence" value="ECO:0007669"/>
    <property type="project" value="UniProtKB-KW"/>
</dbReference>
<evidence type="ECO:0000256" key="5">
    <source>
        <dbReference type="ARBA" id="ARBA00022475"/>
    </source>
</evidence>
<feature type="domain" description="V-SNARE coiled-coil homology" evidence="14">
    <location>
        <begin position="51"/>
        <end position="111"/>
    </location>
</feature>
<keyword evidence="8" id="KW-0677">Repeat</keyword>
<dbReference type="AlphaFoldDB" id="T1FBE9"/>
<evidence type="ECO:0000313" key="16">
    <source>
        <dbReference type="EnsemblMetazoa" id="HelroP177252"/>
    </source>
</evidence>
<feature type="compositionally biased region" description="Basic and acidic residues" evidence="13">
    <location>
        <begin position="1"/>
        <end position="17"/>
    </location>
</feature>
<keyword evidence="11" id="KW-0472">Membrane</keyword>
<protein>
    <recommendedName>
        <fullName evidence="14">V-SNARE coiled-coil homology domain-containing protein</fullName>
    </recommendedName>
</protein>
<evidence type="ECO:0000256" key="10">
    <source>
        <dbReference type="ARBA" id="ARBA00023054"/>
    </source>
</evidence>
<proteinExistence type="inferred from homology"/>
<dbReference type="STRING" id="6412.T1FBE9"/>
<evidence type="ECO:0000259" key="14">
    <source>
        <dbReference type="PROSITE" id="PS50892"/>
    </source>
</evidence>
<dbReference type="FunFam" id="1.20.5.110:FF:000001">
    <property type="entry name" value="syntaxin-binding protein 5 isoform X1"/>
    <property type="match status" value="1"/>
</dbReference>
<keyword evidence="5" id="KW-1003">Cell membrane</keyword>
<dbReference type="OrthoDB" id="19944at2759"/>
<keyword evidence="9" id="KW-0653">Protein transport</keyword>
<evidence type="ECO:0000313" key="17">
    <source>
        <dbReference type="Proteomes" id="UP000015101"/>
    </source>
</evidence>